<evidence type="ECO:0008006" key="3">
    <source>
        <dbReference type="Google" id="ProtNLM"/>
    </source>
</evidence>
<name>A0AAV2ELD6_9ROSI</name>
<sequence>MALPSAIGGLQFSVSLLAAAKTNSPVQSLTTIARLVPSLPKHPASVFTFNTPTLGGSHCTLLRFRPSLFTCSFSCSLLYSRNIASAFLAISSSSSLGPLKT</sequence>
<dbReference type="EMBL" id="OZ034818">
    <property type="protein sequence ID" value="CAL1386734.1"/>
    <property type="molecule type" value="Genomic_DNA"/>
</dbReference>
<accession>A0AAV2ELD6</accession>
<proteinExistence type="predicted"/>
<dbReference type="AlphaFoldDB" id="A0AAV2ELD6"/>
<evidence type="ECO:0000313" key="1">
    <source>
        <dbReference type="EMBL" id="CAL1386734.1"/>
    </source>
</evidence>
<protein>
    <recommendedName>
        <fullName evidence="3">Secreted protein</fullName>
    </recommendedName>
</protein>
<keyword evidence="2" id="KW-1185">Reference proteome</keyword>
<dbReference type="Proteomes" id="UP001497516">
    <property type="component" value="Chromosome 5"/>
</dbReference>
<evidence type="ECO:0000313" key="2">
    <source>
        <dbReference type="Proteomes" id="UP001497516"/>
    </source>
</evidence>
<gene>
    <name evidence="1" type="ORF">LTRI10_LOCUS27759</name>
</gene>
<reference evidence="1 2" key="1">
    <citation type="submission" date="2024-04" db="EMBL/GenBank/DDBJ databases">
        <authorList>
            <person name="Fracassetti M."/>
        </authorList>
    </citation>
    <scope>NUCLEOTIDE SEQUENCE [LARGE SCALE GENOMIC DNA]</scope>
</reference>
<organism evidence="1 2">
    <name type="scientific">Linum trigynum</name>
    <dbReference type="NCBI Taxonomy" id="586398"/>
    <lineage>
        <taxon>Eukaryota</taxon>
        <taxon>Viridiplantae</taxon>
        <taxon>Streptophyta</taxon>
        <taxon>Embryophyta</taxon>
        <taxon>Tracheophyta</taxon>
        <taxon>Spermatophyta</taxon>
        <taxon>Magnoliopsida</taxon>
        <taxon>eudicotyledons</taxon>
        <taxon>Gunneridae</taxon>
        <taxon>Pentapetalae</taxon>
        <taxon>rosids</taxon>
        <taxon>fabids</taxon>
        <taxon>Malpighiales</taxon>
        <taxon>Linaceae</taxon>
        <taxon>Linum</taxon>
    </lineage>
</organism>